<dbReference type="Proteomes" id="UP000219286">
    <property type="component" value="Unassembled WGS sequence"/>
</dbReference>
<sequence length="417" mass="46508">MPVFGINQVSKLAPLTADTLDPDVFNPLIPSVAQQAITRSPIRLPWQARVLPLVQNSIFSGKATSNLFPHNKDGTQIVNSGITPTANSSPWKVINYQIPVPIGDCSAHFLVEINTNKVRRAFLMDGGTNAGTYVAWVQILKALRFIDLQLGNDWKFDSWVVTHWDADHYSGVKDLLLNEGIKFTRCSGAGKPVTRGISGSFASLYFAEDAWLCCGAWDVEAMFVKGDGFLRHFVRQDKLYIWGRLSTTIPTRAAGTEGQSLLRCIWGETLICLDLFTRSYQYHGGTGEEYEYTGHLFESERRLESDHHAVAAKNTPRFCVVGANGYGIGQATPFKKEKPSKNETSILALLYWKRQNLCSYYTGGDGNPGIFKGIVKPWFDKTWPDCDVEMVKLDHHGSTRENLGGVTPLKNQVQERI</sequence>
<protein>
    <recommendedName>
        <fullName evidence="3">Metallo-beta-lactamase domain-containing protein</fullName>
    </recommendedName>
</protein>
<dbReference type="InterPro" id="IPR036866">
    <property type="entry name" value="RibonucZ/Hydroxyglut_hydro"/>
</dbReference>
<comment type="caution">
    <text evidence="1">The sequence shown here is derived from an EMBL/GenBank/DDBJ whole genome shotgun (WGS) entry which is preliminary data.</text>
</comment>
<name>A0A2H2ZD08_TRIPA</name>
<dbReference type="EMBL" id="LFMI01000194">
    <property type="protein sequence ID" value="OTA01340.1"/>
    <property type="molecule type" value="Genomic_DNA"/>
</dbReference>
<reference evidence="1 2" key="1">
    <citation type="journal article" date="2015" name="Genome Announc.">
        <title>Genome sequence and annotation of Trichoderma parareesei, the ancestor of the cellulase producer Trichoderma reesei.</title>
        <authorList>
            <person name="Yang D."/>
            <person name="Pomraning K."/>
            <person name="Kopchinskiy A."/>
            <person name="Karimi Aghcheh R."/>
            <person name="Atanasova L."/>
            <person name="Chenthamara K."/>
            <person name="Baker S.E."/>
            <person name="Zhang R."/>
            <person name="Shen Q."/>
            <person name="Freitag M."/>
            <person name="Kubicek C.P."/>
            <person name="Druzhinina I.S."/>
        </authorList>
    </citation>
    <scope>NUCLEOTIDE SEQUENCE [LARGE SCALE GENOMIC DNA]</scope>
    <source>
        <strain evidence="1 2">CBS 125925</strain>
    </source>
</reference>
<dbReference type="SUPFAM" id="SSF56281">
    <property type="entry name" value="Metallo-hydrolase/oxidoreductase"/>
    <property type="match status" value="1"/>
</dbReference>
<gene>
    <name evidence="1" type="ORF">A9Z42_0016560</name>
</gene>
<accession>A0A2H2ZD08</accession>
<evidence type="ECO:0000313" key="1">
    <source>
        <dbReference type="EMBL" id="OTA01340.1"/>
    </source>
</evidence>
<organism evidence="1 2">
    <name type="scientific">Trichoderma parareesei</name>
    <name type="common">Filamentous fungus</name>
    <dbReference type="NCBI Taxonomy" id="858221"/>
    <lineage>
        <taxon>Eukaryota</taxon>
        <taxon>Fungi</taxon>
        <taxon>Dikarya</taxon>
        <taxon>Ascomycota</taxon>
        <taxon>Pezizomycotina</taxon>
        <taxon>Sordariomycetes</taxon>
        <taxon>Hypocreomycetidae</taxon>
        <taxon>Hypocreales</taxon>
        <taxon>Hypocreaceae</taxon>
        <taxon>Trichoderma</taxon>
    </lineage>
</organism>
<dbReference type="AlphaFoldDB" id="A0A2H2ZD08"/>
<evidence type="ECO:0000313" key="2">
    <source>
        <dbReference type="Proteomes" id="UP000219286"/>
    </source>
</evidence>
<keyword evidence="2" id="KW-1185">Reference proteome</keyword>
<dbReference type="Gene3D" id="3.60.15.10">
    <property type="entry name" value="Ribonuclease Z/Hydroxyacylglutathione hydrolase-like"/>
    <property type="match status" value="1"/>
</dbReference>
<evidence type="ECO:0008006" key="3">
    <source>
        <dbReference type="Google" id="ProtNLM"/>
    </source>
</evidence>
<dbReference type="OrthoDB" id="5315684at2759"/>
<proteinExistence type="predicted"/>